<evidence type="ECO:0000259" key="1">
    <source>
        <dbReference type="SMART" id="SM01321"/>
    </source>
</evidence>
<sequence length="255" mass="30023">MSRKSRKISSNGIYHIMLRGINRQTIFEDDEDRLRFLTTVKRFKEVSQFNIYSYCLMDNHIHLLLREIDEPVSKAIQRISASYVYWYNQKYERCGHLFQERFKSENVETMPYFFRVVRYIHHNPVKAGLANNVFECKWTSIAEYLGQSQDGLVDIDLVLDLLSPNKSKAIQLFIDYIQISTDDHCLDDNVKVRILDSEVRSHLMKLGITTSSELQQLNMEKRNQIILELKKMHGVSVRQLSRITGISKSVIDRVR</sequence>
<dbReference type="Proteomes" id="UP001145069">
    <property type="component" value="Unassembled WGS sequence"/>
</dbReference>
<dbReference type="AlphaFoldDB" id="A0A9X3WH50"/>
<accession>A0A9X3WH50</accession>
<dbReference type="RefSeq" id="WP_272447389.1">
    <property type="nucleotide sequence ID" value="NZ_JAMQKC010000024.1"/>
</dbReference>
<evidence type="ECO:0000313" key="2">
    <source>
        <dbReference type="EMBL" id="MDC3418326.1"/>
    </source>
</evidence>
<dbReference type="SMART" id="SM01321">
    <property type="entry name" value="Y1_Tnp"/>
    <property type="match status" value="1"/>
</dbReference>
<dbReference type="GO" id="GO:0003677">
    <property type="term" value="F:DNA binding"/>
    <property type="evidence" value="ECO:0007669"/>
    <property type="project" value="InterPro"/>
</dbReference>
<reference evidence="2" key="1">
    <citation type="submission" date="2022-06" db="EMBL/GenBank/DDBJ databases">
        <title>Aquibacillus sp. a new bacterium isolated from soil saline samples.</title>
        <authorList>
            <person name="Galisteo C."/>
            <person name="De La Haba R."/>
            <person name="Sanchez-Porro C."/>
            <person name="Ventosa A."/>
        </authorList>
    </citation>
    <scope>NUCLEOTIDE SEQUENCE</scope>
    <source>
        <strain evidence="2">3ASR75-54</strain>
    </source>
</reference>
<dbReference type="GO" id="GO:0004803">
    <property type="term" value="F:transposase activity"/>
    <property type="evidence" value="ECO:0007669"/>
    <property type="project" value="InterPro"/>
</dbReference>
<comment type="caution">
    <text evidence="2">The sequence shown here is derived from an EMBL/GenBank/DDBJ whole genome shotgun (WGS) entry which is preliminary data.</text>
</comment>
<name>A0A9X3WH50_9BACI</name>
<dbReference type="Pfam" id="PF01797">
    <property type="entry name" value="Y1_Tnp"/>
    <property type="match status" value="1"/>
</dbReference>
<dbReference type="GO" id="GO:0006313">
    <property type="term" value="P:DNA transposition"/>
    <property type="evidence" value="ECO:0007669"/>
    <property type="project" value="InterPro"/>
</dbReference>
<dbReference type="Gene3D" id="3.30.70.1290">
    <property type="entry name" value="Transposase IS200-like"/>
    <property type="match status" value="1"/>
</dbReference>
<protein>
    <submittedName>
        <fullName evidence="2">Transposase</fullName>
    </submittedName>
</protein>
<evidence type="ECO:0000313" key="3">
    <source>
        <dbReference type="Proteomes" id="UP001145069"/>
    </source>
</evidence>
<dbReference type="SUPFAM" id="SSF143422">
    <property type="entry name" value="Transposase IS200-like"/>
    <property type="match status" value="1"/>
</dbReference>
<feature type="domain" description="Transposase IS200-like" evidence="1">
    <location>
        <begin position="9"/>
        <end position="123"/>
    </location>
</feature>
<dbReference type="PANTHER" id="PTHR34322">
    <property type="entry name" value="TRANSPOSASE, Y1_TNP DOMAIN-CONTAINING"/>
    <property type="match status" value="1"/>
</dbReference>
<proteinExistence type="predicted"/>
<dbReference type="PANTHER" id="PTHR34322:SF2">
    <property type="entry name" value="TRANSPOSASE IS200-LIKE DOMAIN-CONTAINING PROTEIN"/>
    <property type="match status" value="1"/>
</dbReference>
<dbReference type="InterPro" id="IPR002686">
    <property type="entry name" value="Transposase_17"/>
</dbReference>
<organism evidence="2 3">
    <name type="scientific">Aquibacillus salsiterrae</name>
    <dbReference type="NCBI Taxonomy" id="2950439"/>
    <lineage>
        <taxon>Bacteria</taxon>
        <taxon>Bacillati</taxon>
        <taxon>Bacillota</taxon>
        <taxon>Bacilli</taxon>
        <taxon>Bacillales</taxon>
        <taxon>Bacillaceae</taxon>
        <taxon>Aquibacillus</taxon>
    </lineage>
</organism>
<keyword evidence="3" id="KW-1185">Reference proteome</keyword>
<dbReference type="EMBL" id="JAMQKC010000024">
    <property type="protein sequence ID" value="MDC3418326.1"/>
    <property type="molecule type" value="Genomic_DNA"/>
</dbReference>
<gene>
    <name evidence="2" type="ORF">NC799_15670</name>
</gene>
<dbReference type="InterPro" id="IPR036515">
    <property type="entry name" value="Transposase_17_sf"/>
</dbReference>